<organism evidence="2 3">
    <name type="scientific">Nitratidesulfovibrio vulgaris (strain ATCC 29579 / DSM 644 / CCUG 34227 / NCIMB 8303 / VKM B-1760 / Hildenborough)</name>
    <name type="common">Desulfovibrio vulgaris</name>
    <dbReference type="NCBI Taxonomy" id="882"/>
    <lineage>
        <taxon>Bacteria</taxon>
        <taxon>Pseudomonadati</taxon>
        <taxon>Thermodesulfobacteriota</taxon>
        <taxon>Desulfovibrionia</taxon>
        <taxon>Desulfovibrionales</taxon>
        <taxon>Desulfovibrionaceae</taxon>
        <taxon>Nitratidesulfovibrio</taxon>
    </lineage>
</organism>
<evidence type="ECO:0000313" key="3">
    <source>
        <dbReference type="Proteomes" id="UP000002194"/>
    </source>
</evidence>
<evidence type="ECO:0000256" key="1">
    <source>
        <dbReference type="SAM" id="MobiDB-lite"/>
    </source>
</evidence>
<reference evidence="2 3" key="1">
    <citation type="journal article" date="2004" name="Nat. Biotechnol.">
        <title>The genome sequence of the anaerobic, sulfate-reducing bacterium Desulfovibrio vulgaris Hildenborough.</title>
        <authorList>
            <person name="Heidelberg J.F."/>
            <person name="Seshadri R."/>
            <person name="Haveman S.A."/>
            <person name="Hemme C.L."/>
            <person name="Paulsen I.T."/>
            <person name="Kolonay J.F."/>
            <person name="Eisen J.A."/>
            <person name="Ward N."/>
            <person name="Methe B."/>
            <person name="Brinkac L.M."/>
            <person name="Daugherty S.C."/>
            <person name="Deboy R.T."/>
            <person name="Dodson R.J."/>
            <person name="Durkin A.S."/>
            <person name="Madupu R."/>
            <person name="Nelson W.C."/>
            <person name="Sullivan S.A."/>
            <person name="Fouts D."/>
            <person name="Haft D.H."/>
            <person name="Selengut J."/>
            <person name="Peterson J.D."/>
            <person name="Davidsen T.M."/>
            <person name="Zafar N."/>
            <person name="Zhou L."/>
            <person name="Radune D."/>
            <person name="Dimitrov G."/>
            <person name="Hance M."/>
            <person name="Tran K."/>
            <person name="Khouri H."/>
            <person name="Gill J."/>
            <person name="Utterback T.R."/>
            <person name="Feldblyum T.V."/>
            <person name="Wall J.D."/>
            <person name="Voordouw G."/>
            <person name="Fraser C.M."/>
        </authorList>
    </citation>
    <scope>NUCLEOTIDE SEQUENCE [LARGE SCALE GENOMIC DNA]</scope>
    <source>
        <strain evidence="3">ATCC 29579 / DSM 644 / NCIMB 8303 / VKM B-1760 / Hildenborough</strain>
    </source>
</reference>
<dbReference type="AlphaFoldDB" id="Q728E7"/>
<dbReference type="HOGENOM" id="CLU_2681787_0_0_7"/>
<feature type="region of interest" description="Disordered" evidence="1">
    <location>
        <begin position="49"/>
        <end position="74"/>
    </location>
</feature>
<dbReference type="KEGG" id="dvu:DVU_2656"/>
<name>Q728E7_NITV2</name>
<dbReference type="PaxDb" id="882-DVU_2656"/>
<evidence type="ECO:0000313" key="2">
    <source>
        <dbReference type="EMBL" id="AAS97128.1"/>
    </source>
</evidence>
<accession>Q728E7</accession>
<protein>
    <submittedName>
        <fullName evidence="2">Uncharacterized protein</fullName>
    </submittedName>
</protein>
<dbReference type="EnsemblBacteria" id="AAS97128">
    <property type="protein sequence ID" value="AAS97128"/>
    <property type="gene ID" value="DVU_2656"/>
</dbReference>
<proteinExistence type="predicted"/>
<keyword evidence="3" id="KW-1185">Reference proteome</keyword>
<dbReference type="EMBL" id="AE017285">
    <property type="protein sequence ID" value="AAS97128.1"/>
    <property type="molecule type" value="Genomic_DNA"/>
</dbReference>
<sequence length="74" mass="7984">MTRQPRRLRAGAVVSCCRCRLVRTTGGLRLNLAEGQAPEAFFGQEAWSGGEAAPSRCKPAPARKAWGMTATRLP</sequence>
<gene>
    <name evidence="2" type="ordered locus">DVU_2656</name>
</gene>
<dbReference type="Proteomes" id="UP000002194">
    <property type="component" value="Chromosome"/>
</dbReference>